<evidence type="ECO:0000313" key="2">
    <source>
        <dbReference type="Ensembl" id="ENSOMYP00000077141.2"/>
    </source>
</evidence>
<dbReference type="Ensembl" id="ENSOMYT00000083962.2">
    <property type="protein sequence ID" value="ENSOMYP00000077141.2"/>
    <property type="gene ID" value="ENSOMYG00000035672.2"/>
</dbReference>
<dbReference type="Pfam" id="PF00078">
    <property type="entry name" value="RVT_1"/>
    <property type="match status" value="1"/>
</dbReference>
<accession>A0A8C7T7E2</accession>
<name>A0A8C7T7E2_ONCMY</name>
<dbReference type="AlphaFoldDB" id="A0A8C7T7E2"/>
<dbReference type="GO" id="GO:0008168">
    <property type="term" value="F:methyltransferase activity"/>
    <property type="evidence" value="ECO:0007669"/>
    <property type="project" value="InterPro"/>
</dbReference>
<dbReference type="GO" id="GO:0016706">
    <property type="term" value="F:2-oxoglutarate-dependent dioxygenase activity"/>
    <property type="evidence" value="ECO:0007669"/>
    <property type="project" value="InterPro"/>
</dbReference>
<dbReference type="InterPro" id="IPR000477">
    <property type="entry name" value="RT_dom"/>
</dbReference>
<dbReference type="InterPro" id="IPR015095">
    <property type="entry name" value="AlkB_hom8_N"/>
</dbReference>
<dbReference type="Proteomes" id="UP000694395">
    <property type="component" value="Chromosome 11"/>
</dbReference>
<dbReference type="PANTHER" id="PTHR47510:SF3">
    <property type="entry name" value="ENDO_EXONUCLEASE_PHOSPHATASE DOMAIN-CONTAINING PROTEIN"/>
    <property type="match status" value="1"/>
</dbReference>
<feature type="domain" description="Reverse transcriptase" evidence="1">
    <location>
        <begin position="489"/>
        <end position="752"/>
    </location>
</feature>
<dbReference type="PANTHER" id="PTHR47510">
    <property type="entry name" value="REVERSE TRANSCRIPTASE DOMAIN-CONTAINING PROTEIN"/>
    <property type="match status" value="1"/>
</dbReference>
<sequence length="902" mass="103174">MCGLPPDRHRLCVDFPQTDRDCVWTSPRQCVDFPQTMCGFPPDNVWTSPRQCVDFPQTMCGHPPDNVWTSPRQCVDFPQTMCGLPPDNVWPSPRQTETMCGLPPDRQRLCVDFPQTDRDCVWTSPRQTETVCGLPPDRQRLCVDFPQTDRDCVWTSPRQTETMCGLPPDRQRLCVDFPQTETVCGLPPDRQRLCVDFPQTDRDYVWTSPRQTETMCGLPPDRQRLCVDFPQTDRDYVWTSPRQTLCVDFPQTDRDYVWTSPRQTETMCGLPPDRQRLCVDFPQTDTVCGLPPDRQRLCVDFPQTDRDYVWTSPRQTETMCGLPPDRQRLCVDFPQTDRDYVWTSPRQTETMCGLPPDRHCVWLNLFLHCVTVVFLLSRPYCITRWRINQWVIEKTNAIITTYTTKVVTDQDVLLPGRLNNFFARFEDNTVPLTRPATKTCGLSFTAAEVSKTFKRVNPRKAAGPDGIPSRALRACADQLAGVFTDIFNQSLYQSAVPTCFKRATIVPVPKKAKVTELNDYRPVALTSVIMKCFERLVKDHITSTLPDTLDPLQFAYRPNRSIDNAISTTLHTALTHLDKRNTYVRMLFIDYSSAFNTIVPSKLVIKLETLGLDPALCNWVLDFLTGRPQVVRVGNNISSPLILNTGAPQGCVLSPLLYSLFTHDCVATNSIIKFADNTTVVGLITNNDETAYREEVRALGVWCQENNLTLNVNKTKEMIVDFRKQQREHPPIHIDGTVVERVASFKFLGIHITDKLNWSTHTDSIVKKAQQRLFNLRRLKKFGLSPKALTNFYRCTIESILAGCITAWYGNCSALNRKALQRVVRSAQRITGGKLPALQDTYTTRCHRKAIKIIKDNNHPSHCLFTPLSSRRRGQYRCIKAGTERLKNSFYLKAIRLLNSHH</sequence>
<organism evidence="2 3">
    <name type="scientific">Oncorhynchus mykiss</name>
    <name type="common">Rainbow trout</name>
    <name type="synonym">Salmo gairdneri</name>
    <dbReference type="NCBI Taxonomy" id="8022"/>
    <lineage>
        <taxon>Eukaryota</taxon>
        <taxon>Metazoa</taxon>
        <taxon>Chordata</taxon>
        <taxon>Craniata</taxon>
        <taxon>Vertebrata</taxon>
        <taxon>Euteleostomi</taxon>
        <taxon>Actinopterygii</taxon>
        <taxon>Neopterygii</taxon>
        <taxon>Teleostei</taxon>
        <taxon>Protacanthopterygii</taxon>
        <taxon>Salmoniformes</taxon>
        <taxon>Salmonidae</taxon>
        <taxon>Salmoninae</taxon>
        <taxon>Oncorhynchus</taxon>
    </lineage>
</organism>
<proteinExistence type="predicted"/>
<dbReference type="GeneTree" id="ENSGT01020000230367"/>
<dbReference type="Pfam" id="PF09004">
    <property type="entry name" value="ALKBH8_N"/>
    <property type="match status" value="1"/>
</dbReference>
<dbReference type="SUPFAM" id="SSF56672">
    <property type="entry name" value="DNA/RNA polymerases"/>
    <property type="match status" value="1"/>
</dbReference>
<reference evidence="2" key="3">
    <citation type="submission" date="2025-09" db="UniProtKB">
        <authorList>
            <consortium name="Ensembl"/>
        </authorList>
    </citation>
    <scope>IDENTIFICATION</scope>
</reference>
<dbReference type="CDD" id="cd01650">
    <property type="entry name" value="RT_nLTR_like"/>
    <property type="match status" value="1"/>
</dbReference>
<evidence type="ECO:0000259" key="1">
    <source>
        <dbReference type="PROSITE" id="PS50878"/>
    </source>
</evidence>
<dbReference type="InterPro" id="IPR043502">
    <property type="entry name" value="DNA/RNA_pol_sf"/>
</dbReference>
<evidence type="ECO:0000313" key="3">
    <source>
        <dbReference type="Proteomes" id="UP000694395"/>
    </source>
</evidence>
<protein>
    <recommendedName>
        <fullName evidence="1">Reverse transcriptase domain-containing protein</fullName>
    </recommendedName>
</protein>
<dbReference type="PROSITE" id="PS50878">
    <property type="entry name" value="RT_POL"/>
    <property type="match status" value="1"/>
</dbReference>
<reference evidence="2" key="2">
    <citation type="submission" date="2025-08" db="UniProtKB">
        <authorList>
            <consortium name="Ensembl"/>
        </authorList>
    </citation>
    <scope>IDENTIFICATION</scope>
</reference>
<keyword evidence="3" id="KW-1185">Reference proteome</keyword>
<reference evidence="2" key="1">
    <citation type="submission" date="2020-07" db="EMBL/GenBank/DDBJ databases">
        <title>A long reads based de novo assembly of the rainbow trout Arlee double haploid line genome.</title>
        <authorList>
            <person name="Gao G."/>
            <person name="Palti Y."/>
        </authorList>
    </citation>
    <scope>NUCLEOTIDE SEQUENCE [LARGE SCALE GENOMIC DNA]</scope>
</reference>